<dbReference type="EMBL" id="MWWY01000029">
    <property type="protein sequence ID" value="OZG63784.1"/>
    <property type="molecule type" value="Genomic_DNA"/>
</dbReference>
<gene>
    <name evidence="1" type="ORF">BHAP_1603</name>
</gene>
<sequence length="112" mass="12025">MWPSLRFGVDDSADSTGNTRLAIIGHRGPDCGVARIDLRAADGTVVCSRLFDTYAAHAYDGLLFVSMPLAAGQYVATVTALGETGLWIEKSGRRRGGTDTFVNVHRAELLRA</sequence>
<dbReference type="AlphaFoldDB" id="A0A261FX62"/>
<dbReference type="Proteomes" id="UP000216074">
    <property type="component" value="Unassembled WGS sequence"/>
</dbReference>
<dbReference type="Gene3D" id="2.60.120.260">
    <property type="entry name" value="Galactose-binding domain-like"/>
    <property type="match status" value="1"/>
</dbReference>
<comment type="caution">
    <text evidence="1">The sequence shown here is derived from an EMBL/GenBank/DDBJ whole genome shotgun (WGS) entry which is preliminary data.</text>
</comment>
<name>A0A261FX62_9BIFI</name>
<reference evidence="1 2" key="1">
    <citation type="journal article" date="2017" name="BMC Genomics">
        <title>Comparative genomic and phylogenomic analyses of the Bifidobacteriaceae family.</title>
        <authorList>
            <person name="Lugli G.A."/>
            <person name="Milani C."/>
            <person name="Turroni F."/>
            <person name="Duranti S."/>
            <person name="Mancabelli L."/>
            <person name="Mangifesta M."/>
            <person name="Ferrario C."/>
            <person name="Modesto M."/>
            <person name="Mattarelli P."/>
            <person name="Jiri K."/>
            <person name="van Sinderen D."/>
            <person name="Ventura M."/>
        </authorList>
    </citation>
    <scope>NUCLEOTIDE SEQUENCE [LARGE SCALE GENOMIC DNA]</scope>
    <source>
        <strain evidence="1 2">DSM 100202</strain>
    </source>
</reference>
<organism evidence="1 2">
    <name type="scientific">Bifidobacterium hapali</name>
    <dbReference type="NCBI Taxonomy" id="1630172"/>
    <lineage>
        <taxon>Bacteria</taxon>
        <taxon>Bacillati</taxon>
        <taxon>Actinomycetota</taxon>
        <taxon>Actinomycetes</taxon>
        <taxon>Bifidobacteriales</taxon>
        <taxon>Bifidobacteriaceae</taxon>
        <taxon>Bifidobacterium</taxon>
    </lineage>
</organism>
<keyword evidence="2" id="KW-1185">Reference proteome</keyword>
<proteinExistence type="predicted"/>
<evidence type="ECO:0000313" key="1">
    <source>
        <dbReference type="EMBL" id="OZG63784.1"/>
    </source>
</evidence>
<protein>
    <submittedName>
        <fullName evidence="1">Uncharacterized protein</fullName>
    </submittedName>
</protein>
<accession>A0A261FX62</accession>
<evidence type="ECO:0000313" key="2">
    <source>
        <dbReference type="Proteomes" id="UP000216074"/>
    </source>
</evidence>